<evidence type="ECO:0000313" key="2">
    <source>
        <dbReference type="Proteomes" id="UP000295705"/>
    </source>
</evidence>
<comment type="caution">
    <text evidence="1">The sequence shown here is derived from an EMBL/GenBank/DDBJ whole genome shotgun (WGS) entry which is preliminary data.</text>
</comment>
<dbReference type="GO" id="GO:0000166">
    <property type="term" value="F:nucleotide binding"/>
    <property type="evidence" value="ECO:0007669"/>
    <property type="project" value="InterPro"/>
</dbReference>
<evidence type="ECO:0000313" key="1">
    <source>
        <dbReference type="EMBL" id="TDQ60550.1"/>
    </source>
</evidence>
<proteinExistence type="predicted"/>
<accession>A0A4R6VGG8</accession>
<reference evidence="1 2" key="1">
    <citation type="submission" date="2019-03" db="EMBL/GenBank/DDBJ databases">
        <title>Genomic Encyclopedia of Type Strains, Phase IV (KMG-IV): sequencing the most valuable type-strain genomes for metagenomic binning, comparative biology and taxonomic classification.</title>
        <authorList>
            <person name="Goeker M."/>
        </authorList>
    </citation>
    <scope>NUCLEOTIDE SEQUENCE [LARGE SCALE GENOMIC DNA]</scope>
    <source>
        <strain evidence="1 2">DSM 45775</strain>
    </source>
</reference>
<keyword evidence="2" id="KW-1185">Reference proteome</keyword>
<evidence type="ECO:0008006" key="3">
    <source>
        <dbReference type="Google" id="ProtNLM"/>
    </source>
</evidence>
<dbReference type="Gene3D" id="1.10.150.20">
    <property type="entry name" value="5' to 3' exonuclease, C-terminal subdomain"/>
    <property type="match status" value="1"/>
</dbReference>
<dbReference type="SUPFAM" id="SSF47794">
    <property type="entry name" value="Rad51 N-terminal domain-like"/>
    <property type="match status" value="1"/>
</dbReference>
<dbReference type="AlphaFoldDB" id="A0A4R6VGG8"/>
<dbReference type="Proteomes" id="UP000295705">
    <property type="component" value="Unassembled WGS sequence"/>
</dbReference>
<organism evidence="1 2">
    <name type="scientific">Actinomycetospora succinea</name>
    <dbReference type="NCBI Taxonomy" id="663603"/>
    <lineage>
        <taxon>Bacteria</taxon>
        <taxon>Bacillati</taxon>
        <taxon>Actinomycetota</taxon>
        <taxon>Actinomycetes</taxon>
        <taxon>Pseudonocardiales</taxon>
        <taxon>Pseudonocardiaceae</taxon>
        <taxon>Actinomycetospora</taxon>
    </lineage>
</organism>
<dbReference type="InterPro" id="IPR010995">
    <property type="entry name" value="DNA_repair_Rad51/TF_NusA_a-hlx"/>
</dbReference>
<gene>
    <name evidence="1" type="ORF">EV188_10343</name>
</gene>
<name>A0A4R6VGG8_9PSEU</name>
<protein>
    <recommendedName>
        <fullName evidence="3">Helix-hairpin-helix protein</fullName>
    </recommendedName>
</protein>
<dbReference type="EMBL" id="SNYO01000003">
    <property type="protein sequence ID" value="TDQ60550.1"/>
    <property type="molecule type" value="Genomic_DNA"/>
</dbReference>
<sequence>MVLTLPPVEAEELITACPAAQRVDGTGVRLALAEIDGQQLNAWVRRAWAAQAPAAIAENADAAPSAQPGEVGDLPRAIGRAATRALADLGITTMDRVATMSDRELLAIHGVGPKAVRLLRGHAGT</sequence>